<proteinExistence type="inferred from homology"/>
<dbReference type="Proteomes" id="UP000824890">
    <property type="component" value="Unassembled WGS sequence"/>
</dbReference>
<evidence type="ECO:0000256" key="1">
    <source>
        <dbReference type="ARBA" id="ARBA00005485"/>
    </source>
</evidence>
<evidence type="ECO:0000313" key="5">
    <source>
        <dbReference type="Proteomes" id="UP000824890"/>
    </source>
</evidence>
<accession>A0ABQ7ZYX8</accession>
<evidence type="ECO:0000313" key="4">
    <source>
        <dbReference type="EMBL" id="KAH0885469.1"/>
    </source>
</evidence>
<evidence type="ECO:0000256" key="2">
    <source>
        <dbReference type="ARBA" id="ARBA00023054"/>
    </source>
</evidence>
<name>A0ABQ7ZYX8_BRANA</name>
<reference evidence="4 5" key="1">
    <citation type="submission" date="2021-05" db="EMBL/GenBank/DDBJ databases">
        <title>Genome Assembly of Synthetic Allotetraploid Brassica napus Reveals Homoeologous Exchanges between Subgenomes.</title>
        <authorList>
            <person name="Davis J.T."/>
        </authorList>
    </citation>
    <scope>NUCLEOTIDE SEQUENCE [LARGE SCALE GENOMIC DNA]</scope>
    <source>
        <strain evidence="5">cv. Da-Ae</strain>
        <tissue evidence="4">Seedling</tissue>
    </source>
</reference>
<dbReference type="PANTHER" id="PTHR32054:SF97">
    <property type="entry name" value="PROTEIN PLASTID MOVEMENT IMPAIRED 15"/>
    <property type="match status" value="1"/>
</dbReference>
<evidence type="ECO:0000256" key="3">
    <source>
        <dbReference type="SAM" id="Coils"/>
    </source>
</evidence>
<evidence type="ECO:0008006" key="6">
    <source>
        <dbReference type="Google" id="ProtNLM"/>
    </source>
</evidence>
<comment type="caution">
    <text evidence="4">The sequence shown here is derived from an EMBL/GenBank/DDBJ whole genome shotgun (WGS) entry which is preliminary data.</text>
</comment>
<keyword evidence="5" id="KW-1185">Reference proteome</keyword>
<keyword evidence="2 3" id="KW-0175">Coiled coil</keyword>
<feature type="coiled-coil region" evidence="3">
    <location>
        <begin position="286"/>
        <end position="334"/>
    </location>
</feature>
<dbReference type="PANTHER" id="PTHR32054">
    <property type="entry name" value="HEAVY CHAIN, PUTATIVE, EXPRESSED-RELATED-RELATED"/>
    <property type="match status" value="1"/>
</dbReference>
<gene>
    <name evidence="4" type="ORF">HID58_061565</name>
</gene>
<comment type="similarity">
    <text evidence="1">Belongs to the WEB family.</text>
</comment>
<feature type="coiled-coil region" evidence="3">
    <location>
        <begin position="370"/>
        <end position="457"/>
    </location>
</feature>
<dbReference type="EMBL" id="JAGKQM010000014">
    <property type="protein sequence ID" value="KAH0885469.1"/>
    <property type="molecule type" value="Genomic_DNA"/>
</dbReference>
<feature type="coiled-coil region" evidence="3">
    <location>
        <begin position="64"/>
        <end position="231"/>
    </location>
</feature>
<feature type="non-terminal residue" evidence="4">
    <location>
        <position position="1"/>
    </location>
</feature>
<protein>
    <recommendedName>
        <fullName evidence="6">Protein PLASTID MOVEMENT IMPAIRED 2</fullName>
    </recommendedName>
</protein>
<organism evidence="4 5">
    <name type="scientific">Brassica napus</name>
    <name type="common">Rape</name>
    <dbReference type="NCBI Taxonomy" id="3708"/>
    <lineage>
        <taxon>Eukaryota</taxon>
        <taxon>Viridiplantae</taxon>
        <taxon>Streptophyta</taxon>
        <taxon>Embryophyta</taxon>
        <taxon>Tracheophyta</taxon>
        <taxon>Spermatophyta</taxon>
        <taxon>Magnoliopsida</taxon>
        <taxon>eudicotyledons</taxon>
        <taxon>Gunneridae</taxon>
        <taxon>Pentapetalae</taxon>
        <taxon>rosids</taxon>
        <taxon>malvids</taxon>
        <taxon>Brassicales</taxon>
        <taxon>Brassicaceae</taxon>
        <taxon>Brassiceae</taxon>
        <taxon>Brassica</taxon>
    </lineage>
</organism>
<sequence>RTQAMANSNVGTKTATVKAETSMYRQHAVTDSFHQFGLPIVKSSSLVEDLHKSRRILDGYIESKRDSESARERAEVELSNALELVKELILLIDRSNSSKEFHKKYTGALKIDIKVEENGDYAEVMRDLETAKEEVSRLKLDVDSVLGEKVALEKEVVKTGFNMEEKLRLLESLKKEIEVANEEHFLVELGKIDASMECKEIERLREKEEVLDFLVEKNKKIKKMLEEADRSKGIELELFETTSDVEMLQTQLNLFKKMERRVHTTGKSMSRSSRFFERGKCTLTVLKEATEETEAKKEALASLNTELFKLMMVMDELRKQINQAKEETGQFNKILRKNDVKIQKLNAKMIMAKSKLEIALSAKERVTSLADSLAGSLEKLKKNKEAAKQEECLLIAQKTVTEMETQKTKLEIDEKERELNSNLDELEKAKQAEALVLEKLESHIEDKMERRETESKNCSTITISRFEYEYLSRHASLAEETAEKKVAAAEAWVEALRASTKAVLMKTGTLMRESGMMRVEEERQVFRTERSFSTKRLAEDETHMFKGIPEAEAESYLSPKLVRKSTPVQRGKARRCSSAGTPTFFVIKKKKVPKLVKIFSRKR</sequence>